<name>A0ABP7QLJ2_9SPHI</name>
<evidence type="ECO:0000259" key="1">
    <source>
        <dbReference type="Pfam" id="PF00753"/>
    </source>
</evidence>
<reference evidence="3" key="1">
    <citation type="journal article" date="2019" name="Int. J. Syst. Evol. Microbiol.">
        <title>The Global Catalogue of Microorganisms (GCM) 10K type strain sequencing project: providing services to taxonomists for standard genome sequencing and annotation.</title>
        <authorList>
            <consortium name="The Broad Institute Genomics Platform"/>
            <consortium name="The Broad Institute Genome Sequencing Center for Infectious Disease"/>
            <person name="Wu L."/>
            <person name="Ma J."/>
        </authorList>
    </citation>
    <scope>NUCLEOTIDE SEQUENCE [LARGE SCALE GENOMIC DNA]</scope>
    <source>
        <strain evidence="3">JCM 17338</strain>
    </source>
</reference>
<dbReference type="InterPro" id="IPR036866">
    <property type="entry name" value="RibonucZ/Hydroxyglut_hydro"/>
</dbReference>
<sequence length="291" mass="33287">MATGNVKIRIWDVKHGNAIFIRTPNNKHLVYDLGRGDYSENSEDRSPLETLYDHYNIRVIDYLMITHPHKDHIDDILNLGKFTVRSLHRPKNLNRTLLLNGANEGDQKKIRKFIELDDHYSIPASQATTISNPENFGGMIFKVFQTTELPESNLNNRSLLSSIEFEGLKIVIPGDNEYASLDLLMKRDDFRTAVKDADILLAPHHGRESAYHADFVSLVNPRITVISDGSIVNTSANPKYSSKSRGWVVKNKSEFKKRFLLTTNCDGEIYIDFGRRATDQKLYLTVETKYN</sequence>
<dbReference type="PANTHER" id="PTHR30619">
    <property type="entry name" value="DNA INTERNALIZATION/COMPETENCE PROTEIN COMEC/REC2"/>
    <property type="match status" value="1"/>
</dbReference>
<dbReference type="Gene3D" id="3.60.15.10">
    <property type="entry name" value="Ribonuclease Z/Hydroxyacylglutathione hydrolase-like"/>
    <property type="match status" value="1"/>
</dbReference>
<dbReference type="SUPFAM" id="SSF56281">
    <property type="entry name" value="Metallo-hydrolase/oxidoreductase"/>
    <property type="match status" value="1"/>
</dbReference>
<dbReference type="Pfam" id="PF00753">
    <property type="entry name" value="Lactamase_B"/>
    <property type="match status" value="1"/>
</dbReference>
<comment type="caution">
    <text evidence="2">The sequence shown here is derived from an EMBL/GenBank/DDBJ whole genome shotgun (WGS) entry which is preliminary data.</text>
</comment>
<dbReference type="RefSeq" id="WP_344769982.1">
    <property type="nucleotide sequence ID" value="NZ_BAABAK010000021.1"/>
</dbReference>
<dbReference type="PANTHER" id="PTHR30619:SF1">
    <property type="entry name" value="RECOMBINATION PROTEIN 2"/>
    <property type="match status" value="1"/>
</dbReference>
<dbReference type="Proteomes" id="UP001501081">
    <property type="component" value="Unassembled WGS sequence"/>
</dbReference>
<evidence type="ECO:0000313" key="3">
    <source>
        <dbReference type="Proteomes" id="UP001501081"/>
    </source>
</evidence>
<proteinExistence type="predicted"/>
<evidence type="ECO:0000313" key="2">
    <source>
        <dbReference type="EMBL" id="GAA3984601.1"/>
    </source>
</evidence>
<organism evidence="2 3">
    <name type="scientific">Pedobacter ginsengiterrae</name>
    <dbReference type="NCBI Taxonomy" id="871696"/>
    <lineage>
        <taxon>Bacteria</taxon>
        <taxon>Pseudomonadati</taxon>
        <taxon>Bacteroidota</taxon>
        <taxon>Sphingobacteriia</taxon>
        <taxon>Sphingobacteriales</taxon>
        <taxon>Sphingobacteriaceae</taxon>
        <taxon>Pedobacter</taxon>
    </lineage>
</organism>
<accession>A0ABP7QLJ2</accession>
<keyword evidence="3" id="KW-1185">Reference proteome</keyword>
<feature type="domain" description="Metallo-beta-lactamase" evidence="1">
    <location>
        <begin position="13"/>
        <end position="226"/>
    </location>
</feature>
<dbReference type="EMBL" id="BAABAK010000021">
    <property type="protein sequence ID" value="GAA3984601.1"/>
    <property type="molecule type" value="Genomic_DNA"/>
</dbReference>
<dbReference type="InterPro" id="IPR001279">
    <property type="entry name" value="Metallo-B-lactamas"/>
</dbReference>
<dbReference type="InterPro" id="IPR052159">
    <property type="entry name" value="Competence_DNA_uptake"/>
</dbReference>
<gene>
    <name evidence="2" type="ORF">GCM10022246_40430</name>
</gene>
<protein>
    <recommendedName>
        <fullName evidence="1">Metallo-beta-lactamase domain-containing protein</fullName>
    </recommendedName>
</protein>